<name>T1DDI0_9ZZZZ</name>
<gene>
    <name evidence="1" type="ORF">B1A_01270</name>
</gene>
<proteinExistence type="predicted"/>
<feature type="non-terminal residue" evidence="1">
    <location>
        <position position="164"/>
    </location>
</feature>
<organism evidence="1">
    <name type="scientific">mine drainage metagenome</name>
    <dbReference type="NCBI Taxonomy" id="410659"/>
    <lineage>
        <taxon>unclassified sequences</taxon>
        <taxon>metagenomes</taxon>
        <taxon>ecological metagenomes</taxon>
    </lineage>
</organism>
<reference evidence="1" key="2">
    <citation type="journal article" date="2014" name="ISME J.">
        <title>Microbial stratification in low pH oxic and suboxic macroscopic growths along an acid mine drainage.</title>
        <authorList>
            <person name="Mendez-Garcia C."/>
            <person name="Mesa V."/>
            <person name="Sprenger R.R."/>
            <person name="Richter M."/>
            <person name="Diez M.S."/>
            <person name="Solano J."/>
            <person name="Bargiela R."/>
            <person name="Golyshina O.V."/>
            <person name="Manteca A."/>
            <person name="Ramos J.L."/>
            <person name="Gallego J.R."/>
            <person name="Llorente I."/>
            <person name="Martins Dos Santos V.A."/>
            <person name="Jensen O.N."/>
            <person name="Pelaez A.I."/>
            <person name="Sanchez J."/>
            <person name="Ferrer M."/>
        </authorList>
    </citation>
    <scope>NUCLEOTIDE SEQUENCE</scope>
</reference>
<evidence type="ECO:0000313" key="1">
    <source>
        <dbReference type="EMBL" id="EQD80075.1"/>
    </source>
</evidence>
<dbReference type="AlphaFoldDB" id="T1DDI0"/>
<accession>T1DDI0</accession>
<comment type="caution">
    <text evidence="1">The sequence shown here is derived from an EMBL/GenBank/DDBJ whole genome shotgun (WGS) entry which is preliminary data.</text>
</comment>
<dbReference type="EMBL" id="AUZX01000966">
    <property type="protein sequence ID" value="EQD80075.1"/>
    <property type="molecule type" value="Genomic_DNA"/>
</dbReference>
<protein>
    <submittedName>
        <fullName evidence="1">Uncharacterized protein</fullName>
    </submittedName>
</protein>
<sequence length="164" mass="18869">MIDRTLYAPVEIIQFCTDVLEEARSQKTAPIDYSVISHAELRYSDARQKDIAGEYRFQYAGLQSVFELFRGRTYTMEREELYELCLTVSIGDKKVSHDAAWVVNQDPEYLMEVLWRVGFLRAYAVGGLKAMRRSGSSYVGPHQVSTLNLQSISRFQVHPMFRAS</sequence>
<reference evidence="1" key="1">
    <citation type="submission" date="2013-08" db="EMBL/GenBank/DDBJ databases">
        <authorList>
            <person name="Mendez C."/>
            <person name="Richter M."/>
            <person name="Ferrer M."/>
            <person name="Sanchez J."/>
        </authorList>
    </citation>
    <scope>NUCLEOTIDE SEQUENCE</scope>
</reference>